<dbReference type="STRING" id="1032480.MLP_43810"/>
<name>F5XSY7_MICPN</name>
<accession>F5XSY7</accession>
<feature type="region of interest" description="Disordered" evidence="1">
    <location>
        <begin position="64"/>
        <end position="91"/>
    </location>
</feature>
<sequence>MSDDDKDISELVRRLSDVIQEARDFARAAYGYEFDQARRNIPSDATGLEIDRLKDPYALEFLGLEPLPGDPTIEDMERLSADDDPPEPEEIEETVNEVILDAEKLNDAARAVLTARVDGEWRHSEVAYTRAVFSDPRLLEYLGLDQQTEGEA</sequence>
<evidence type="ECO:0000256" key="1">
    <source>
        <dbReference type="SAM" id="MobiDB-lite"/>
    </source>
</evidence>
<dbReference type="AlphaFoldDB" id="F5XSY7"/>
<dbReference type="KEGG" id="mph:MLP_43810"/>
<keyword evidence="3" id="KW-1185">Reference proteome</keyword>
<dbReference type="EMBL" id="AP012204">
    <property type="protein sequence ID" value="BAK37395.1"/>
    <property type="molecule type" value="Genomic_DNA"/>
</dbReference>
<dbReference type="HOGENOM" id="CLU_1720242_0_0_11"/>
<dbReference type="RefSeq" id="WP_013865229.1">
    <property type="nucleotide sequence ID" value="NC_015635.1"/>
</dbReference>
<evidence type="ECO:0000313" key="3">
    <source>
        <dbReference type="Proteomes" id="UP000007947"/>
    </source>
</evidence>
<reference evidence="2 3" key="1">
    <citation type="submission" date="2011-05" db="EMBL/GenBank/DDBJ databases">
        <title>Whole genome sequence of Microlunatus phosphovorus NM-1.</title>
        <authorList>
            <person name="Hosoyama A."/>
            <person name="Sasaki K."/>
            <person name="Harada T."/>
            <person name="Igarashi R."/>
            <person name="Kawakoshi A."/>
            <person name="Sasagawa M."/>
            <person name="Fukada J."/>
            <person name="Nakamura S."/>
            <person name="Katano Y."/>
            <person name="Hanada S."/>
            <person name="Kamagata Y."/>
            <person name="Nakamura N."/>
            <person name="Yamazaki S."/>
            <person name="Fujita N."/>
        </authorList>
    </citation>
    <scope>NUCLEOTIDE SEQUENCE [LARGE SCALE GENOMIC DNA]</scope>
    <source>
        <strain evidence="3">ATCC 700054 / DSM 10555 / JCM 9379 / NBRC 101784 / NCIMB 13414 / VKM Ac-1990 / NM-1</strain>
    </source>
</reference>
<organism evidence="2 3">
    <name type="scientific">Microlunatus phosphovorus (strain ATCC 700054 / DSM 10555 / JCM 9379 / NBRC 101784 / NCIMB 13414 / VKM Ac-1990 / NM-1)</name>
    <dbReference type="NCBI Taxonomy" id="1032480"/>
    <lineage>
        <taxon>Bacteria</taxon>
        <taxon>Bacillati</taxon>
        <taxon>Actinomycetota</taxon>
        <taxon>Actinomycetes</taxon>
        <taxon>Propionibacteriales</taxon>
        <taxon>Propionibacteriaceae</taxon>
        <taxon>Microlunatus</taxon>
    </lineage>
</organism>
<protein>
    <submittedName>
        <fullName evidence="2">Uncharacterized protein</fullName>
    </submittedName>
</protein>
<proteinExistence type="predicted"/>
<feature type="compositionally biased region" description="Acidic residues" evidence="1">
    <location>
        <begin position="82"/>
        <end position="91"/>
    </location>
</feature>
<evidence type="ECO:0000313" key="2">
    <source>
        <dbReference type="EMBL" id="BAK37395.1"/>
    </source>
</evidence>
<dbReference type="Proteomes" id="UP000007947">
    <property type="component" value="Chromosome"/>
</dbReference>
<gene>
    <name evidence="2" type="ordered locus">MLP_43810</name>
</gene>